<evidence type="ECO:0000313" key="4">
    <source>
        <dbReference type="Proteomes" id="UP000663832"/>
    </source>
</evidence>
<evidence type="ECO:0000259" key="1">
    <source>
        <dbReference type="PROSITE" id="PS50181"/>
    </source>
</evidence>
<dbReference type="InterPro" id="IPR001810">
    <property type="entry name" value="F-box_dom"/>
</dbReference>
<evidence type="ECO:0000313" key="3">
    <source>
        <dbReference type="EMBL" id="CAF1568031.1"/>
    </source>
</evidence>
<accession>A0A814HEB9</accession>
<gene>
    <name evidence="2" type="ORF">BJG266_LOCUS16356</name>
    <name evidence="3" type="ORF">QVE165_LOCUS48525</name>
</gene>
<dbReference type="Proteomes" id="UP000663877">
    <property type="component" value="Unassembled WGS sequence"/>
</dbReference>
<sequence length="607" mass="71315">MGCMFKTNMFISKLEDLPDEILIEICLYLNSIDVLNGFEQLNSRFEQTIRQFRCDINFQHLTLNQFQQFYHRLLPYNVEYIVKLTINTWYSPGKIALFNEYILQYKSLHDLLPCLKQIWLVNFSNRDIDIIPKILSIEKVMIDIDAQISLSHSTKILLDQYLFCTPNKIKELRLYDSEEGMKLQHNINIMTCEYLEKLIISVATSDDLILIFRRAPYLIKLHVEISVFSMDAPKQYATTDIMPKYIKDFHLWVKDKRLLIFDDLYNILIHMPTIEHLSLEIETDDIQYSQGHRWKELFSNLTKLSRLDLGLKIWIGFNKVPIDVTPYLKTFAENGLEVCCYADTRVLFIDAIPYEFDSPTGVMTSPYASQAKSTNINLFKQRARRVNTLCFDGRHELTSVNDWLNVISRFPNIQVLDIVSINIHDSIDNIKQLRLPNLTILRYIRSTKCQVNIPFLMYLAANHIVAPRLHSLTMMYGDLIYLCKHLPRNISFERFTELRIYGNGADGIIHWKDIDLILKIFPNLEHFWIHVQSSRTLNKNIGLIIEKVLYSLSNLISLRFSCKRDSLKLSLLNDYNACLTWIQHICKLDNPEQIYLTIGKKEISIWK</sequence>
<reference evidence="2" key="1">
    <citation type="submission" date="2021-02" db="EMBL/GenBank/DDBJ databases">
        <authorList>
            <person name="Nowell W R."/>
        </authorList>
    </citation>
    <scope>NUCLEOTIDE SEQUENCE</scope>
</reference>
<dbReference type="PROSITE" id="PS50181">
    <property type="entry name" value="FBOX"/>
    <property type="match status" value="1"/>
</dbReference>
<proteinExistence type="predicted"/>
<organism evidence="2 5">
    <name type="scientific">Adineta steineri</name>
    <dbReference type="NCBI Taxonomy" id="433720"/>
    <lineage>
        <taxon>Eukaryota</taxon>
        <taxon>Metazoa</taxon>
        <taxon>Spiralia</taxon>
        <taxon>Gnathifera</taxon>
        <taxon>Rotifera</taxon>
        <taxon>Eurotatoria</taxon>
        <taxon>Bdelloidea</taxon>
        <taxon>Adinetida</taxon>
        <taxon>Adinetidae</taxon>
        <taxon>Adineta</taxon>
    </lineage>
</organism>
<dbReference type="EMBL" id="CAJNOM010000823">
    <property type="protein sequence ID" value="CAF1568031.1"/>
    <property type="molecule type" value="Genomic_DNA"/>
</dbReference>
<dbReference type="Proteomes" id="UP000663832">
    <property type="component" value="Unassembled WGS sequence"/>
</dbReference>
<dbReference type="OrthoDB" id="9984259at2759"/>
<name>A0A814HEB9_9BILA</name>
<comment type="caution">
    <text evidence="2">The sequence shown here is derived from an EMBL/GenBank/DDBJ whole genome shotgun (WGS) entry which is preliminary data.</text>
</comment>
<feature type="domain" description="F-box" evidence="1">
    <location>
        <begin position="11"/>
        <end position="61"/>
    </location>
</feature>
<dbReference type="AlphaFoldDB" id="A0A814HEB9"/>
<protein>
    <recommendedName>
        <fullName evidence="1">F-box domain-containing protein</fullName>
    </recommendedName>
</protein>
<keyword evidence="4" id="KW-1185">Reference proteome</keyword>
<evidence type="ECO:0000313" key="2">
    <source>
        <dbReference type="EMBL" id="CAF1008955.1"/>
    </source>
</evidence>
<dbReference type="EMBL" id="CAJNOI010000075">
    <property type="protein sequence ID" value="CAF1008955.1"/>
    <property type="molecule type" value="Genomic_DNA"/>
</dbReference>
<evidence type="ECO:0000313" key="5">
    <source>
        <dbReference type="Proteomes" id="UP000663877"/>
    </source>
</evidence>